<comment type="caution">
    <text evidence="2">The sequence shown here is derived from an EMBL/GenBank/DDBJ whole genome shotgun (WGS) entry which is preliminary data.</text>
</comment>
<organism evidence="2 3">
    <name type="scientific">Micromonospora qiuiae</name>
    <dbReference type="NCBI Taxonomy" id="502268"/>
    <lineage>
        <taxon>Bacteria</taxon>
        <taxon>Bacillati</taxon>
        <taxon>Actinomycetota</taxon>
        <taxon>Actinomycetes</taxon>
        <taxon>Micromonosporales</taxon>
        <taxon>Micromonosporaceae</taxon>
        <taxon>Micromonospora</taxon>
    </lineage>
</organism>
<gene>
    <name evidence="2" type="ORF">Vqi01_40310</name>
</gene>
<name>A0ABQ4JHB2_9ACTN</name>
<dbReference type="EMBL" id="BOPC01000056">
    <property type="protein sequence ID" value="GIJ28869.1"/>
    <property type="molecule type" value="Genomic_DNA"/>
</dbReference>
<dbReference type="Proteomes" id="UP000653076">
    <property type="component" value="Unassembled WGS sequence"/>
</dbReference>
<reference evidence="2 3" key="1">
    <citation type="submission" date="2021-01" db="EMBL/GenBank/DDBJ databases">
        <title>Whole genome shotgun sequence of Verrucosispora qiuiae NBRC 106684.</title>
        <authorList>
            <person name="Komaki H."/>
            <person name="Tamura T."/>
        </authorList>
    </citation>
    <scope>NUCLEOTIDE SEQUENCE [LARGE SCALE GENOMIC DNA]</scope>
    <source>
        <strain evidence="2 3">NBRC 106684</strain>
    </source>
</reference>
<evidence type="ECO:0000256" key="1">
    <source>
        <dbReference type="SAM" id="MobiDB-lite"/>
    </source>
</evidence>
<evidence type="ECO:0000313" key="2">
    <source>
        <dbReference type="EMBL" id="GIJ28869.1"/>
    </source>
</evidence>
<keyword evidence="3" id="KW-1185">Reference proteome</keyword>
<dbReference type="RefSeq" id="WP_204036369.1">
    <property type="nucleotide sequence ID" value="NZ_BOPC01000056.1"/>
</dbReference>
<sequence length="470" mass="52103">MSTLIQLTAEQVELVRHGVLSDATFQPMPMAAVKSFESAREGTRRARRAPVRKAAEPRRRIDSLDREVAAEYWKHQKIELALLIGNVDLPGSPGSGWAVVALARAHALGRLGSGTTGVRNLEIRNWTVLATPIPVDAIISGLPVNEAHWWRRNLHASARPIPPSTDEATLRQLRQRITGFDEIVRSVLLPPAPAGGAAVAGRPALQEARDANMTAARLFSPDWRDLEPVPLSDEPSAEVAAFVAELRPDENDLIQDDIIPFEGWEQHRSQGGWVEFQSEGRRLLVKNINFKSAETQTGADLVYWRSEPDAFVIVQYKVLDRDSKGLIHRINGNDRLLGQLEAMLACTRPDGVPPAKVADFRLAGTSAFVKFAHPMTKLHTDHQLIDGHYLPAELVQLMYADADPDLGRDGGKMLRFPPERSIDPETFSRLVRDCWIGTSGKASAALHRFLPGLRAMPPAHLVIAYDERRR</sequence>
<protein>
    <submittedName>
        <fullName evidence="2">Uncharacterized protein</fullName>
    </submittedName>
</protein>
<accession>A0ABQ4JHB2</accession>
<evidence type="ECO:0000313" key="3">
    <source>
        <dbReference type="Proteomes" id="UP000653076"/>
    </source>
</evidence>
<feature type="region of interest" description="Disordered" evidence="1">
    <location>
        <begin position="36"/>
        <end position="57"/>
    </location>
</feature>
<proteinExistence type="predicted"/>